<keyword evidence="2" id="KW-1133">Transmembrane helix</keyword>
<feature type="region of interest" description="Disordered" evidence="1">
    <location>
        <begin position="426"/>
        <end position="503"/>
    </location>
</feature>
<keyword evidence="2" id="KW-0472">Membrane</keyword>
<dbReference type="RefSeq" id="XP_007748284.1">
    <property type="nucleotide sequence ID" value="XM_007750094.1"/>
</dbReference>
<feature type="transmembrane region" description="Helical" evidence="2">
    <location>
        <begin position="62"/>
        <end position="84"/>
    </location>
</feature>
<dbReference type="GeneID" id="19194211"/>
<feature type="transmembrane region" description="Helical" evidence="2">
    <location>
        <begin position="90"/>
        <end position="111"/>
    </location>
</feature>
<evidence type="ECO:0000256" key="1">
    <source>
        <dbReference type="SAM" id="MobiDB-lite"/>
    </source>
</evidence>
<gene>
    <name evidence="3" type="ORF">A1O5_09515</name>
</gene>
<dbReference type="Proteomes" id="UP000019471">
    <property type="component" value="Unassembled WGS sequence"/>
</dbReference>
<proteinExistence type="predicted"/>
<evidence type="ECO:0000313" key="3">
    <source>
        <dbReference type="EMBL" id="EXJ67502.1"/>
    </source>
</evidence>
<dbReference type="EMBL" id="AMGX01000016">
    <property type="protein sequence ID" value="EXJ67502.1"/>
    <property type="molecule type" value="Genomic_DNA"/>
</dbReference>
<evidence type="ECO:0000313" key="4">
    <source>
        <dbReference type="Proteomes" id="UP000019471"/>
    </source>
</evidence>
<keyword evidence="2" id="KW-0812">Transmembrane</keyword>
<dbReference type="eggNOG" id="ENOG502SI3B">
    <property type="taxonomic scope" value="Eukaryota"/>
</dbReference>
<sequence length="511" mass="57175">MAGGPAPQALFKDVRAERLSTGRGTVVGVYSGNLRPELNFFTTLQEGSSSISEKNVYGAKEFGPLFALSLLGLISSAVILWLSLHYDDEFALVATILLSLSSTVVGLASWWKLDLKERSPRKDRDDKIPEGDVVICDARLGAFRVVRCEERISDMYFRIESCDYTLGETAYRAAWLRATILLMSGFICLRKSKSNFKLPSPHSLDPTEWHWWQDYQVVTLEWKPSGSEDPSFDVVLDATMSAATIPKDDSNQAEAQRPLTRRHSSFATFLTRRVTAECGLSLPEVEPKYTDTLWTAIALVGHSRWVQHARVAPDTGPWKQWIEEAGNIAAAWQVYDKLLQDQAVKLPAWDYQKRLTDMLDAQTLCEKRAPNWPHLVELKNAGYFPVTRAEAQPLRMQIVAELGHLPQNAGEAEKSQGVSTGVFSTHAKPIERSGSSTHLGVEGTRLRQSTSRDQSQDRRQRASVPESLQLEARAMRNEDVVSSGPDLEESQTESQIGRRKEKAGVSVAWLW</sequence>
<keyword evidence="4" id="KW-1185">Reference proteome</keyword>
<dbReference type="AlphaFoldDB" id="W9WH86"/>
<reference evidence="3 4" key="1">
    <citation type="submission" date="2013-03" db="EMBL/GenBank/DDBJ databases">
        <title>The Genome Sequence of Cladophialophora psammophila CBS 110553.</title>
        <authorList>
            <consortium name="The Broad Institute Genomics Platform"/>
            <person name="Cuomo C."/>
            <person name="de Hoog S."/>
            <person name="Gorbushina A."/>
            <person name="Walker B."/>
            <person name="Young S.K."/>
            <person name="Zeng Q."/>
            <person name="Gargeya S."/>
            <person name="Fitzgerald M."/>
            <person name="Haas B."/>
            <person name="Abouelleil A."/>
            <person name="Allen A.W."/>
            <person name="Alvarado L."/>
            <person name="Arachchi H.M."/>
            <person name="Berlin A.M."/>
            <person name="Chapman S.B."/>
            <person name="Gainer-Dewar J."/>
            <person name="Goldberg J."/>
            <person name="Griggs A."/>
            <person name="Gujja S."/>
            <person name="Hansen M."/>
            <person name="Howarth C."/>
            <person name="Imamovic A."/>
            <person name="Ireland A."/>
            <person name="Larimer J."/>
            <person name="McCowan C."/>
            <person name="Murphy C."/>
            <person name="Pearson M."/>
            <person name="Poon T.W."/>
            <person name="Priest M."/>
            <person name="Roberts A."/>
            <person name="Saif S."/>
            <person name="Shea T."/>
            <person name="Sisk P."/>
            <person name="Sykes S."/>
            <person name="Wortman J."/>
            <person name="Nusbaum C."/>
            <person name="Birren B."/>
        </authorList>
    </citation>
    <scope>NUCLEOTIDE SEQUENCE [LARGE SCALE GENOMIC DNA]</scope>
    <source>
        <strain evidence="3 4">CBS 110553</strain>
    </source>
</reference>
<name>W9WH86_9EURO</name>
<dbReference type="OrthoDB" id="5412502at2759"/>
<protein>
    <submittedName>
        <fullName evidence="3">Uncharacterized protein</fullName>
    </submittedName>
</protein>
<evidence type="ECO:0000256" key="2">
    <source>
        <dbReference type="SAM" id="Phobius"/>
    </source>
</evidence>
<comment type="caution">
    <text evidence="3">The sequence shown here is derived from an EMBL/GenBank/DDBJ whole genome shotgun (WGS) entry which is preliminary data.</text>
</comment>
<organism evidence="3 4">
    <name type="scientific">Cladophialophora psammophila CBS 110553</name>
    <dbReference type="NCBI Taxonomy" id="1182543"/>
    <lineage>
        <taxon>Eukaryota</taxon>
        <taxon>Fungi</taxon>
        <taxon>Dikarya</taxon>
        <taxon>Ascomycota</taxon>
        <taxon>Pezizomycotina</taxon>
        <taxon>Eurotiomycetes</taxon>
        <taxon>Chaetothyriomycetidae</taxon>
        <taxon>Chaetothyriales</taxon>
        <taxon>Herpotrichiellaceae</taxon>
        <taxon>Cladophialophora</taxon>
    </lineage>
</organism>
<accession>W9WH86</accession>
<dbReference type="HOGENOM" id="CLU_533162_0_0_1"/>